<accession>A0A2U2P9A4</accession>
<reference evidence="2 3" key="1">
    <citation type="submission" date="2018-04" db="EMBL/GenBank/DDBJ databases">
        <title>Pedobacter chongqingensis sp. nov., isolated from a rottenly hemp rope.</title>
        <authorList>
            <person name="Cai Y."/>
        </authorList>
    </citation>
    <scope>NUCLEOTIDE SEQUENCE [LARGE SCALE GENOMIC DNA]</scope>
    <source>
        <strain evidence="2 3">FJ4-8</strain>
    </source>
</reference>
<evidence type="ECO:0000313" key="3">
    <source>
        <dbReference type="Proteomes" id="UP000245647"/>
    </source>
</evidence>
<name>A0A2U2P9A4_9SPHI</name>
<dbReference type="GO" id="GO:0003677">
    <property type="term" value="F:DNA binding"/>
    <property type="evidence" value="ECO:0007669"/>
    <property type="project" value="InterPro"/>
</dbReference>
<evidence type="ECO:0000259" key="1">
    <source>
        <dbReference type="PROSITE" id="PS50930"/>
    </source>
</evidence>
<evidence type="ECO:0000313" key="2">
    <source>
        <dbReference type="EMBL" id="PWG77978.1"/>
    </source>
</evidence>
<feature type="domain" description="HTH LytTR-type" evidence="1">
    <location>
        <begin position="161"/>
        <end position="238"/>
    </location>
</feature>
<dbReference type="EMBL" id="QEAS01000045">
    <property type="protein sequence ID" value="PWG77978.1"/>
    <property type="molecule type" value="Genomic_DNA"/>
</dbReference>
<dbReference type="InterPro" id="IPR007492">
    <property type="entry name" value="LytTR_DNA-bd_dom"/>
</dbReference>
<protein>
    <recommendedName>
        <fullName evidence="1">HTH LytTR-type domain-containing protein</fullName>
    </recommendedName>
</protein>
<gene>
    <name evidence="2" type="ORF">DDR33_24645</name>
</gene>
<dbReference type="PROSITE" id="PS50930">
    <property type="entry name" value="HTH_LYTTR"/>
    <property type="match status" value="1"/>
</dbReference>
<dbReference type="Gene3D" id="2.40.50.1020">
    <property type="entry name" value="LytTr DNA-binding domain"/>
    <property type="match status" value="1"/>
</dbReference>
<dbReference type="Pfam" id="PF04397">
    <property type="entry name" value="LytTR"/>
    <property type="match status" value="1"/>
</dbReference>
<keyword evidence="3" id="KW-1185">Reference proteome</keyword>
<organism evidence="2 3">
    <name type="scientific">Pararcticibacter amylolyticus</name>
    <dbReference type="NCBI Taxonomy" id="2173175"/>
    <lineage>
        <taxon>Bacteria</taxon>
        <taxon>Pseudomonadati</taxon>
        <taxon>Bacteroidota</taxon>
        <taxon>Sphingobacteriia</taxon>
        <taxon>Sphingobacteriales</taxon>
        <taxon>Sphingobacteriaceae</taxon>
        <taxon>Pararcticibacter</taxon>
    </lineage>
</organism>
<dbReference type="SMART" id="SM00850">
    <property type="entry name" value="LytTR"/>
    <property type="match status" value="1"/>
</dbReference>
<dbReference type="AlphaFoldDB" id="A0A2U2P9A4"/>
<sequence length="267" mass="30619">MISYFLIGDNSTIDTLTKCIPTFSMDKLSGSSMDILTGFRKIVRTKPDVVFIDTDCVQIKIEELSLLKQLTMIVIISNNHFVRTRRRSQRLSNDHYSHYAFLGVPKIEASASIQEETKVYADQLETLAKMNIPTEQKALIKNNDVLFLRTNQKGIKGCLEVPIRMSNIVFVEAVKNYSHYHIANDTVLSAHSSLKDTESKLPAYFIRINKSFIVNAEYISGIEARNYLILNNNPKIKIPIGPTYRNMFNKWKTERGRSIDFKCLHAY</sequence>
<proteinExistence type="predicted"/>
<dbReference type="Proteomes" id="UP000245647">
    <property type="component" value="Unassembled WGS sequence"/>
</dbReference>
<dbReference type="RefSeq" id="WP_109418455.1">
    <property type="nucleotide sequence ID" value="NZ_QEAS01000045.1"/>
</dbReference>
<comment type="caution">
    <text evidence="2">The sequence shown here is derived from an EMBL/GenBank/DDBJ whole genome shotgun (WGS) entry which is preliminary data.</text>
</comment>